<gene>
    <name evidence="2" type="ORF">RJ639_019329</name>
</gene>
<organism evidence="2 3">
    <name type="scientific">Escallonia herrerae</name>
    <dbReference type="NCBI Taxonomy" id="1293975"/>
    <lineage>
        <taxon>Eukaryota</taxon>
        <taxon>Viridiplantae</taxon>
        <taxon>Streptophyta</taxon>
        <taxon>Embryophyta</taxon>
        <taxon>Tracheophyta</taxon>
        <taxon>Spermatophyta</taxon>
        <taxon>Magnoliopsida</taxon>
        <taxon>eudicotyledons</taxon>
        <taxon>Gunneridae</taxon>
        <taxon>Pentapetalae</taxon>
        <taxon>asterids</taxon>
        <taxon>campanulids</taxon>
        <taxon>Escalloniales</taxon>
        <taxon>Escalloniaceae</taxon>
        <taxon>Escallonia</taxon>
    </lineage>
</organism>
<feature type="compositionally biased region" description="Low complexity" evidence="1">
    <location>
        <begin position="31"/>
        <end position="42"/>
    </location>
</feature>
<dbReference type="EMBL" id="JAVXUP010002306">
    <property type="protein sequence ID" value="KAK3004128.1"/>
    <property type="molecule type" value="Genomic_DNA"/>
</dbReference>
<keyword evidence="3" id="KW-1185">Reference proteome</keyword>
<evidence type="ECO:0000313" key="3">
    <source>
        <dbReference type="Proteomes" id="UP001188597"/>
    </source>
</evidence>
<evidence type="ECO:0000256" key="1">
    <source>
        <dbReference type="SAM" id="MobiDB-lite"/>
    </source>
</evidence>
<protein>
    <submittedName>
        <fullName evidence="2">Uncharacterized protein</fullName>
    </submittedName>
</protein>
<dbReference type="AlphaFoldDB" id="A0AA88VBZ7"/>
<dbReference type="Proteomes" id="UP001188597">
    <property type="component" value="Unassembled WGS sequence"/>
</dbReference>
<evidence type="ECO:0000313" key="2">
    <source>
        <dbReference type="EMBL" id="KAK3004128.1"/>
    </source>
</evidence>
<reference evidence="2" key="1">
    <citation type="submission" date="2022-12" db="EMBL/GenBank/DDBJ databases">
        <title>Draft genome assemblies for two species of Escallonia (Escalloniales).</title>
        <authorList>
            <person name="Chanderbali A."/>
            <person name="Dervinis C."/>
            <person name="Anghel I."/>
            <person name="Soltis D."/>
            <person name="Soltis P."/>
            <person name="Zapata F."/>
        </authorList>
    </citation>
    <scope>NUCLEOTIDE SEQUENCE</scope>
    <source>
        <strain evidence="2">UCBG64.0493</strain>
        <tissue evidence="2">Leaf</tissue>
    </source>
</reference>
<sequence>MATAKSPYAAEAMDLTGGAAGEMDLTSAMPSSLSRSERTSSTCCGLSATPENIHKSSKYSFRRWTILEYSKAYMSREVTPRVLDVYSIHPQLSRVADRFIAAVRECSSSALKMSFFINYDTEDII</sequence>
<feature type="region of interest" description="Disordered" evidence="1">
    <location>
        <begin position="22"/>
        <end position="45"/>
    </location>
</feature>
<proteinExistence type="predicted"/>
<comment type="caution">
    <text evidence="2">The sequence shown here is derived from an EMBL/GenBank/DDBJ whole genome shotgun (WGS) entry which is preliminary data.</text>
</comment>
<accession>A0AA88VBZ7</accession>
<name>A0AA88VBZ7_9ASTE</name>